<evidence type="ECO:0000313" key="1">
    <source>
        <dbReference type="Proteomes" id="UP000095286"/>
    </source>
</evidence>
<sequence length="61" mass="6459">MGVCTSCMKILLDAENDVRINVIEPTTMVGGEQSVAGNPISNPPIGPLLTVPQNRSLRPNV</sequence>
<evidence type="ECO:0000313" key="2">
    <source>
        <dbReference type="WBParaSite" id="RSKR_0000785350.1"/>
    </source>
</evidence>
<dbReference type="WBParaSite" id="RSKR_0000785350.1">
    <property type="protein sequence ID" value="RSKR_0000785350.1"/>
    <property type="gene ID" value="RSKR_0000785350"/>
</dbReference>
<accession>A0AC35U5W5</accession>
<name>A0AC35U5W5_9BILA</name>
<organism evidence="1 2">
    <name type="scientific">Rhabditophanes sp. KR3021</name>
    <dbReference type="NCBI Taxonomy" id="114890"/>
    <lineage>
        <taxon>Eukaryota</taxon>
        <taxon>Metazoa</taxon>
        <taxon>Ecdysozoa</taxon>
        <taxon>Nematoda</taxon>
        <taxon>Chromadorea</taxon>
        <taxon>Rhabditida</taxon>
        <taxon>Tylenchina</taxon>
        <taxon>Panagrolaimomorpha</taxon>
        <taxon>Strongyloidoidea</taxon>
        <taxon>Alloionematidae</taxon>
        <taxon>Rhabditophanes</taxon>
    </lineage>
</organism>
<reference evidence="2" key="1">
    <citation type="submission" date="2016-11" db="UniProtKB">
        <authorList>
            <consortium name="WormBaseParasite"/>
        </authorList>
    </citation>
    <scope>IDENTIFICATION</scope>
    <source>
        <strain evidence="2">KR3021</strain>
    </source>
</reference>
<proteinExistence type="predicted"/>
<dbReference type="Proteomes" id="UP000095286">
    <property type="component" value="Unplaced"/>
</dbReference>
<protein>
    <submittedName>
        <fullName evidence="2">SDR family oxidoreductase</fullName>
    </submittedName>
</protein>